<dbReference type="Pfam" id="PF00248">
    <property type="entry name" value="Aldo_ket_red"/>
    <property type="match status" value="1"/>
</dbReference>
<dbReference type="RefSeq" id="WP_047858106.1">
    <property type="nucleotide sequence ID" value="NZ_CP011509.1"/>
</dbReference>
<proteinExistence type="predicted"/>
<gene>
    <name evidence="3" type="ORF">AA314_05860</name>
    <name evidence="4" type="ORF">ATI61_101673</name>
</gene>
<dbReference type="InterPro" id="IPR036812">
    <property type="entry name" value="NAD(P)_OxRdtase_dom_sf"/>
</dbReference>
<feature type="domain" description="NADP-dependent oxidoreductase" evidence="2">
    <location>
        <begin position="15"/>
        <end position="316"/>
    </location>
</feature>
<dbReference type="InterPro" id="IPR023210">
    <property type="entry name" value="NADP_OxRdtase_dom"/>
</dbReference>
<accession>A0AAC8QB68</accession>
<dbReference type="FunFam" id="3.20.20.100:FF:000004">
    <property type="entry name" value="Oxidoreductase, aldo/keto reductase"/>
    <property type="match status" value="1"/>
</dbReference>
<keyword evidence="1" id="KW-0560">Oxidoreductase</keyword>
<evidence type="ECO:0000313" key="5">
    <source>
        <dbReference type="Proteomes" id="UP000035579"/>
    </source>
</evidence>
<dbReference type="GO" id="GO:0005829">
    <property type="term" value="C:cytosol"/>
    <property type="evidence" value="ECO:0007669"/>
    <property type="project" value="UniProtKB-ARBA"/>
</dbReference>
<dbReference type="Gene3D" id="3.20.20.100">
    <property type="entry name" value="NADP-dependent oxidoreductase domain"/>
    <property type="match status" value="1"/>
</dbReference>
<sequence length="326" mass="35872">MKYANLGHTGLKVSRICLGCMSYGTPSWRPWVLDEAASQPFFQRAVEAGINFFDTANMYSLGVSEEVTGRALRKYARMEEVVLATKVYFPMTEGPNMGGLSRKNVVQACEASLKRLGVETIDLYQIHRMDPETPLEETLAALDQLVRQGKVRYLGASSSAAWRFAKALSLSERNGWARFVSMQNHYNLVYREEEREMMPLCEAEGIGVIPWSPLARGLLAGTRKSLDDKQATARAGSDAFASALYDNPHDWDVVEAVKKVAAARGNTPAEVSLAWLHSKPAVVAPIIGATKLEHLESAIRSVDVTLGADEVKALEAPYQPHAVRGM</sequence>
<reference evidence="4 6" key="2">
    <citation type="submission" date="2018-08" db="EMBL/GenBank/DDBJ databases">
        <title>Genomic Encyclopedia of Archaeal and Bacterial Type Strains, Phase II (KMG-II): from individual species to whole genera.</title>
        <authorList>
            <person name="Goeker M."/>
        </authorList>
    </citation>
    <scope>NUCLEOTIDE SEQUENCE [LARGE SCALE GENOMIC DNA]</scope>
    <source>
        <strain evidence="4 6">DSM 2261</strain>
    </source>
</reference>
<evidence type="ECO:0000313" key="3">
    <source>
        <dbReference type="EMBL" id="AKJ04234.1"/>
    </source>
</evidence>
<dbReference type="EMBL" id="CP011509">
    <property type="protein sequence ID" value="AKJ04234.1"/>
    <property type="molecule type" value="Genomic_DNA"/>
</dbReference>
<evidence type="ECO:0000313" key="6">
    <source>
        <dbReference type="Proteomes" id="UP000256345"/>
    </source>
</evidence>
<dbReference type="Proteomes" id="UP000256345">
    <property type="component" value="Unassembled WGS sequence"/>
</dbReference>
<dbReference type="PANTHER" id="PTHR43364:SF4">
    <property type="entry name" value="NAD(P)-LINKED OXIDOREDUCTASE SUPERFAMILY PROTEIN"/>
    <property type="match status" value="1"/>
</dbReference>
<dbReference type="InterPro" id="IPR050523">
    <property type="entry name" value="AKR_Detox_Biosynth"/>
</dbReference>
<dbReference type="PANTHER" id="PTHR43364">
    <property type="entry name" value="NADH-SPECIFIC METHYLGLYOXAL REDUCTASE-RELATED"/>
    <property type="match status" value="1"/>
</dbReference>
<reference evidence="3 5" key="1">
    <citation type="submission" date="2015-05" db="EMBL/GenBank/DDBJ databases">
        <title>Genome assembly of Archangium gephyra DSM 2261.</title>
        <authorList>
            <person name="Sharma G."/>
            <person name="Subramanian S."/>
        </authorList>
    </citation>
    <scope>NUCLEOTIDE SEQUENCE [LARGE SCALE GENOMIC DNA]</scope>
    <source>
        <strain evidence="3 5">DSM 2261</strain>
    </source>
</reference>
<dbReference type="SUPFAM" id="SSF51430">
    <property type="entry name" value="NAD(P)-linked oxidoreductase"/>
    <property type="match status" value="1"/>
</dbReference>
<dbReference type="GO" id="GO:0016491">
    <property type="term" value="F:oxidoreductase activity"/>
    <property type="evidence" value="ECO:0007669"/>
    <property type="project" value="UniProtKB-KW"/>
</dbReference>
<protein>
    <submittedName>
        <fullName evidence="4">Aryl-alcohol dehydrogenase-like predicted oxidoreductase</fullName>
    </submittedName>
    <submittedName>
        <fullName evidence="3">L-fuco-beta-pyranose dehydrogenase</fullName>
    </submittedName>
</protein>
<dbReference type="Proteomes" id="UP000035579">
    <property type="component" value="Chromosome"/>
</dbReference>
<evidence type="ECO:0000259" key="2">
    <source>
        <dbReference type="Pfam" id="PF00248"/>
    </source>
</evidence>
<evidence type="ECO:0000313" key="4">
    <source>
        <dbReference type="EMBL" id="REG37686.1"/>
    </source>
</evidence>
<dbReference type="EMBL" id="QUMU01000001">
    <property type="protein sequence ID" value="REG37686.1"/>
    <property type="molecule type" value="Genomic_DNA"/>
</dbReference>
<name>A0AAC8QB68_9BACT</name>
<dbReference type="AlphaFoldDB" id="A0AAC8QB68"/>
<evidence type="ECO:0000256" key="1">
    <source>
        <dbReference type="ARBA" id="ARBA00023002"/>
    </source>
</evidence>
<dbReference type="CDD" id="cd19079">
    <property type="entry name" value="AKR_EcYajO-like"/>
    <property type="match status" value="1"/>
</dbReference>
<keyword evidence="6" id="KW-1185">Reference proteome</keyword>
<organism evidence="3 5">
    <name type="scientific">Archangium gephyra</name>
    <dbReference type="NCBI Taxonomy" id="48"/>
    <lineage>
        <taxon>Bacteria</taxon>
        <taxon>Pseudomonadati</taxon>
        <taxon>Myxococcota</taxon>
        <taxon>Myxococcia</taxon>
        <taxon>Myxococcales</taxon>
        <taxon>Cystobacterineae</taxon>
        <taxon>Archangiaceae</taxon>
        <taxon>Archangium</taxon>
    </lineage>
</organism>
<dbReference type="KEGG" id="age:AA314_05860"/>